<dbReference type="AlphaFoldDB" id="A0A0G4K9N3"/>
<protein>
    <submittedName>
        <fullName evidence="1">Uncharacterized protein</fullName>
    </submittedName>
</protein>
<dbReference type="EMBL" id="CVLB01000003">
    <property type="protein sequence ID" value="CRF35075.1"/>
    <property type="molecule type" value="Genomic_DNA"/>
</dbReference>
<evidence type="ECO:0000313" key="2">
    <source>
        <dbReference type="Proteomes" id="UP000043763"/>
    </source>
</evidence>
<reference evidence="2" key="1">
    <citation type="submission" date="2015-04" db="EMBL/GenBank/DDBJ databases">
        <authorList>
            <person name="Mushtaq Mamoona"/>
        </authorList>
    </citation>
    <scope>NUCLEOTIDE SEQUENCE [LARGE SCALE GENOMIC DNA]</scope>
    <source>
        <strain evidence="2">AN4859/03</strain>
    </source>
</reference>
<dbReference type="RefSeq" id="WP_048595717.1">
    <property type="nucleotide sequence ID" value="NZ_CVLB01000003.1"/>
</dbReference>
<keyword evidence="2" id="KW-1185">Reference proteome</keyword>
<evidence type="ECO:0000313" key="1">
    <source>
        <dbReference type="EMBL" id="CRF35075.1"/>
    </source>
</evidence>
<organism evidence="1 2">
    <name type="scientific">Brachyspira suanatina</name>
    <dbReference type="NCBI Taxonomy" id="381802"/>
    <lineage>
        <taxon>Bacteria</taxon>
        <taxon>Pseudomonadati</taxon>
        <taxon>Spirochaetota</taxon>
        <taxon>Spirochaetia</taxon>
        <taxon>Brachyspirales</taxon>
        <taxon>Brachyspiraceae</taxon>
        <taxon>Brachyspira</taxon>
    </lineage>
</organism>
<sequence length="127" mass="15300">MILDEVKKYFDLVEYSELRALYEDDFQFEVLKNEKELENHIYDLDNDEKERIRNAVSNELKNNNEIVFYTSESAGEVYSSVEDFLVYLLNEILYQKLLIKSERKTLSNNFMELEISIKKLLILIWTR</sequence>
<accession>A0A0G4K9N3</accession>
<name>A0A0G4K9N3_9SPIR</name>
<proteinExistence type="predicted"/>
<gene>
    <name evidence="1" type="ORF">BRSU_2416</name>
</gene>
<dbReference type="Proteomes" id="UP000043763">
    <property type="component" value="Unassembled WGS sequence"/>
</dbReference>
<dbReference type="OrthoDB" id="307968at2"/>